<dbReference type="GO" id="GO:0051087">
    <property type="term" value="F:protein-folding chaperone binding"/>
    <property type="evidence" value="ECO:0007669"/>
    <property type="project" value="InterPro"/>
</dbReference>
<comment type="caution">
    <text evidence="5">The sequence shown here is derived from an EMBL/GenBank/DDBJ whole genome shotgun (WGS) entry which is preliminary data.</text>
</comment>
<keyword evidence="6" id="KW-1185">Reference proteome</keyword>
<dbReference type="PANTHER" id="PTHR14021:SF15">
    <property type="entry name" value="IRON-SULFUR CLUSTER CO-CHAPERONE PROTEIN HSCB"/>
    <property type="match status" value="1"/>
</dbReference>
<feature type="compositionally biased region" description="Pro residues" evidence="3">
    <location>
        <begin position="78"/>
        <end position="92"/>
    </location>
</feature>
<dbReference type="SUPFAM" id="SSF47144">
    <property type="entry name" value="HSC20 (HSCB), C-terminal oligomerisation domain"/>
    <property type="match status" value="1"/>
</dbReference>
<evidence type="ECO:0000313" key="6">
    <source>
        <dbReference type="Proteomes" id="UP001275084"/>
    </source>
</evidence>
<dbReference type="Gene3D" id="1.10.287.110">
    <property type="entry name" value="DnaJ domain"/>
    <property type="match status" value="1"/>
</dbReference>
<dbReference type="InterPro" id="IPR036869">
    <property type="entry name" value="J_dom_sf"/>
</dbReference>
<organism evidence="5 6">
    <name type="scientific">Lasiosphaeria hispida</name>
    <dbReference type="NCBI Taxonomy" id="260671"/>
    <lineage>
        <taxon>Eukaryota</taxon>
        <taxon>Fungi</taxon>
        <taxon>Dikarya</taxon>
        <taxon>Ascomycota</taxon>
        <taxon>Pezizomycotina</taxon>
        <taxon>Sordariomycetes</taxon>
        <taxon>Sordariomycetidae</taxon>
        <taxon>Sordariales</taxon>
        <taxon>Lasiosphaeriaceae</taxon>
        <taxon>Lasiosphaeria</taxon>
    </lineage>
</organism>
<dbReference type="InterPro" id="IPR036386">
    <property type="entry name" value="HscB_C_sf"/>
</dbReference>
<evidence type="ECO:0000259" key="4">
    <source>
        <dbReference type="Pfam" id="PF07743"/>
    </source>
</evidence>
<evidence type="ECO:0000313" key="5">
    <source>
        <dbReference type="EMBL" id="KAK3362538.1"/>
    </source>
</evidence>
<dbReference type="SUPFAM" id="SSF46565">
    <property type="entry name" value="Chaperone J-domain"/>
    <property type="match status" value="1"/>
</dbReference>
<dbReference type="EMBL" id="JAUIQD010000001">
    <property type="protein sequence ID" value="KAK3362538.1"/>
    <property type="molecule type" value="Genomic_DNA"/>
</dbReference>
<dbReference type="GO" id="GO:0001671">
    <property type="term" value="F:ATPase activator activity"/>
    <property type="evidence" value="ECO:0007669"/>
    <property type="project" value="InterPro"/>
</dbReference>
<comment type="similarity">
    <text evidence="1">Belongs to the HscB family.</text>
</comment>
<dbReference type="Gene3D" id="1.20.1280.20">
    <property type="entry name" value="HscB, C-terminal domain"/>
    <property type="match status" value="1"/>
</dbReference>
<dbReference type="InterPro" id="IPR004640">
    <property type="entry name" value="HscB"/>
</dbReference>
<sequence length="283" mass="31044">MRSSIMSNPGRTATRLCAACRSEAKSSLTRSTFSTAALERNGRIPTTATSRTHIPIPSSHRWLSQTAAPLDGSAPSPSSVPPQDQPFPPTPDVPRYYALFPETLPLGPPPAGPFEIDVRALRREFLRLQAAAHPDFHHHAATDSSSSHSSARRHAEAASSLINSAYKTLASPLARAEYLLREVHGFDLAGDERGAETAAEPEVFMTVLEAREAIEEAEREEDLGPVRRENEERIRAAEEALAAAFAEGDVPAARAEAVRLRYWMNIRESVDNWERGKPVVLEH</sequence>
<dbReference type="InterPro" id="IPR009073">
    <property type="entry name" value="HscB_oligo_C"/>
</dbReference>
<proteinExistence type="inferred from homology"/>
<evidence type="ECO:0000256" key="3">
    <source>
        <dbReference type="SAM" id="MobiDB-lite"/>
    </source>
</evidence>
<dbReference type="GO" id="GO:0044571">
    <property type="term" value="P:[2Fe-2S] cluster assembly"/>
    <property type="evidence" value="ECO:0007669"/>
    <property type="project" value="InterPro"/>
</dbReference>
<reference evidence="5" key="1">
    <citation type="journal article" date="2023" name="Mol. Phylogenet. Evol.">
        <title>Genome-scale phylogeny and comparative genomics of the fungal order Sordariales.</title>
        <authorList>
            <person name="Hensen N."/>
            <person name="Bonometti L."/>
            <person name="Westerberg I."/>
            <person name="Brannstrom I.O."/>
            <person name="Guillou S."/>
            <person name="Cros-Aarteil S."/>
            <person name="Calhoun S."/>
            <person name="Haridas S."/>
            <person name="Kuo A."/>
            <person name="Mondo S."/>
            <person name="Pangilinan J."/>
            <person name="Riley R."/>
            <person name="LaButti K."/>
            <person name="Andreopoulos B."/>
            <person name="Lipzen A."/>
            <person name="Chen C."/>
            <person name="Yan M."/>
            <person name="Daum C."/>
            <person name="Ng V."/>
            <person name="Clum A."/>
            <person name="Steindorff A."/>
            <person name="Ohm R.A."/>
            <person name="Martin F."/>
            <person name="Silar P."/>
            <person name="Natvig D.O."/>
            <person name="Lalanne C."/>
            <person name="Gautier V."/>
            <person name="Ament-Velasquez S.L."/>
            <person name="Kruys A."/>
            <person name="Hutchinson M.I."/>
            <person name="Powell A.J."/>
            <person name="Barry K."/>
            <person name="Miller A.N."/>
            <person name="Grigoriev I.V."/>
            <person name="Debuchy R."/>
            <person name="Gladieux P."/>
            <person name="Hiltunen Thoren M."/>
            <person name="Johannesson H."/>
        </authorList>
    </citation>
    <scope>NUCLEOTIDE SEQUENCE</scope>
    <source>
        <strain evidence="5">CBS 955.72</strain>
    </source>
</reference>
<dbReference type="PANTHER" id="PTHR14021">
    <property type="entry name" value="IRON-SULFUR CLUSTER CO-CHAPERONE PROTEIN HSCB"/>
    <property type="match status" value="1"/>
</dbReference>
<reference evidence="5" key="2">
    <citation type="submission" date="2023-06" db="EMBL/GenBank/DDBJ databases">
        <authorList>
            <consortium name="Lawrence Berkeley National Laboratory"/>
            <person name="Haridas S."/>
            <person name="Hensen N."/>
            <person name="Bonometti L."/>
            <person name="Westerberg I."/>
            <person name="Brannstrom I.O."/>
            <person name="Guillou S."/>
            <person name="Cros-Aarteil S."/>
            <person name="Calhoun S."/>
            <person name="Kuo A."/>
            <person name="Mondo S."/>
            <person name="Pangilinan J."/>
            <person name="Riley R."/>
            <person name="Labutti K."/>
            <person name="Andreopoulos B."/>
            <person name="Lipzen A."/>
            <person name="Chen C."/>
            <person name="Yanf M."/>
            <person name="Daum C."/>
            <person name="Ng V."/>
            <person name="Clum A."/>
            <person name="Steindorff A."/>
            <person name="Ohm R."/>
            <person name="Martin F."/>
            <person name="Silar P."/>
            <person name="Natvig D."/>
            <person name="Lalanne C."/>
            <person name="Gautier V."/>
            <person name="Ament-Velasquez S.L."/>
            <person name="Kruys A."/>
            <person name="Hutchinson M.I."/>
            <person name="Powell A.J."/>
            <person name="Barry K."/>
            <person name="Miller A.N."/>
            <person name="Grigoriev I.V."/>
            <person name="Debuchy R."/>
            <person name="Gladieux P."/>
            <person name="Thoren M.H."/>
            <person name="Johannesson H."/>
        </authorList>
    </citation>
    <scope>NUCLEOTIDE SEQUENCE</scope>
    <source>
        <strain evidence="5">CBS 955.72</strain>
    </source>
</reference>
<feature type="region of interest" description="Disordered" evidence="3">
    <location>
        <begin position="137"/>
        <end position="156"/>
    </location>
</feature>
<dbReference type="AlphaFoldDB" id="A0AAJ0MJI8"/>
<protein>
    <recommendedName>
        <fullName evidence="4">Co-chaperone HscB C-terminal oligomerisation domain-containing protein</fullName>
    </recommendedName>
</protein>
<dbReference type="GO" id="GO:0051259">
    <property type="term" value="P:protein complex oligomerization"/>
    <property type="evidence" value="ECO:0007669"/>
    <property type="project" value="InterPro"/>
</dbReference>
<accession>A0AAJ0MJI8</accession>
<name>A0AAJ0MJI8_9PEZI</name>
<dbReference type="GO" id="GO:0005739">
    <property type="term" value="C:mitochondrion"/>
    <property type="evidence" value="ECO:0007669"/>
    <property type="project" value="TreeGrafter"/>
</dbReference>
<feature type="domain" description="Co-chaperone HscB C-terminal oligomerisation" evidence="4">
    <location>
        <begin position="200"/>
        <end position="271"/>
    </location>
</feature>
<evidence type="ECO:0000256" key="2">
    <source>
        <dbReference type="ARBA" id="ARBA00023186"/>
    </source>
</evidence>
<keyword evidence="2" id="KW-0143">Chaperone</keyword>
<dbReference type="NCBIfam" id="TIGR00714">
    <property type="entry name" value="hscB"/>
    <property type="match status" value="1"/>
</dbReference>
<dbReference type="Proteomes" id="UP001275084">
    <property type="component" value="Unassembled WGS sequence"/>
</dbReference>
<feature type="region of interest" description="Disordered" evidence="3">
    <location>
        <begin position="67"/>
        <end position="94"/>
    </location>
</feature>
<dbReference type="Pfam" id="PF07743">
    <property type="entry name" value="HSCB_C"/>
    <property type="match status" value="1"/>
</dbReference>
<evidence type="ECO:0000256" key="1">
    <source>
        <dbReference type="ARBA" id="ARBA00010476"/>
    </source>
</evidence>
<gene>
    <name evidence="5" type="ORF">B0T25DRAFT_524537</name>
</gene>